<feature type="signal peptide" evidence="1">
    <location>
        <begin position="1"/>
        <end position="18"/>
    </location>
</feature>
<organism evidence="2 3">
    <name type="scientific">Streptococcus gallolyticus</name>
    <dbReference type="NCBI Taxonomy" id="315405"/>
    <lineage>
        <taxon>Bacteria</taxon>
        <taxon>Bacillati</taxon>
        <taxon>Bacillota</taxon>
        <taxon>Bacilli</taxon>
        <taxon>Lactobacillales</taxon>
        <taxon>Streptococcaceae</taxon>
        <taxon>Streptococcus</taxon>
    </lineage>
</organism>
<reference evidence="2 3" key="1">
    <citation type="journal article" date="2018" name="Sci. Rep.">
        <title>Network-guided genomic and metagenomic analysis of the faecal microbiota of the critically endangered kakapo.</title>
        <authorList>
            <person name="Waite D.W."/>
            <person name="Dsouza M."/>
            <person name="Sekiguchi Y."/>
            <person name="Hugenholtz P."/>
            <person name="Taylor M.W."/>
        </authorList>
    </citation>
    <scope>NUCLEOTIDE SEQUENCE [LARGE SCALE GENOMIC DNA]</scope>
    <source>
        <strain evidence="2 3">BI02</strain>
    </source>
</reference>
<keyword evidence="1" id="KW-0732">Signal</keyword>
<sequence>MVASVILGSLIFSTITYADATTNRLDDINNTDYVLYLPDGGYIFNEDGSDNFTNEQLTKGEVITGEELKEEESKSGVIELPSIPTDILKASKRPTFRASGISNDVYTLGAGQTYVSQKFSGSGLRYSGYSFYPDPATGPYLLWQAVGDSGLVGPAGEIEKHRGVSIYPGVA</sequence>
<evidence type="ECO:0000313" key="3">
    <source>
        <dbReference type="Proteomes" id="UP000253215"/>
    </source>
</evidence>
<name>A0A368UEC2_9STRE</name>
<accession>A0A368UEC2</accession>
<dbReference type="AlphaFoldDB" id="A0A368UEC2"/>
<evidence type="ECO:0000313" key="2">
    <source>
        <dbReference type="EMBL" id="RCW17295.1"/>
    </source>
</evidence>
<dbReference type="EMBL" id="NETH01000013">
    <property type="protein sequence ID" value="RCW17295.1"/>
    <property type="molecule type" value="Genomic_DNA"/>
</dbReference>
<comment type="caution">
    <text evidence="2">The sequence shown here is derived from an EMBL/GenBank/DDBJ whole genome shotgun (WGS) entry which is preliminary data.</text>
</comment>
<gene>
    <name evidence="2" type="ORF">CAC02_04030</name>
</gene>
<dbReference type="Proteomes" id="UP000253215">
    <property type="component" value="Unassembled WGS sequence"/>
</dbReference>
<feature type="chain" id="PRO_5038837238" evidence="1">
    <location>
        <begin position="19"/>
        <end position="171"/>
    </location>
</feature>
<protein>
    <submittedName>
        <fullName evidence="2">Uncharacterized protein</fullName>
    </submittedName>
</protein>
<proteinExistence type="predicted"/>
<evidence type="ECO:0000256" key="1">
    <source>
        <dbReference type="SAM" id="SignalP"/>
    </source>
</evidence>